<evidence type="ECO:0000313" key="2">
    <source>
        <dbReference type="EMBL" id="KAL2620561.1"/>
    </source>
</evidence>
<feature type="region of interest" description="Disordered" evidence="1">
    <location>
        <begin position="1"/>
        <end position="99"/>
    </location>
</feature>
<dbReference type="Proteomes" id="UP001605036">
    <property type="component" value="Unassembled WGS sequence"/>
</dbReference>
<gene>
    <name evidence="2" type="ORF">R1flu_000766</name>
</gene>
<proteinExistence type="predicted"/>
<evidence type="ECO:0000313" key="3">
    <source>
        <dbReference type="Proteomes" id="UP001605036"/>
    </source>
</evidence>
<evidence type="ECO:0000256" key="1">
    <source>
        <dbReference type="SAM" id="MobiDB-lite"/>
    </source>
</evidence>
<protein>
    <submittedName>
        <fullName evidence="2">Uncharacterized protein</fullName>
    </submittedName>
</protein>
<comment type="caution">
    <text evidence="2">The sequence shown here is derived from an EMBL/GenBank/DDBJ whole genome shotgun (WGS) entry which is preliminary data.</text>
</comment>
<sequence>MASRQSNFDAAKDTVGQKTEETKNYGADKTNQAQNHAQGMGEAAKQKAGEAKDSTASAGQTAKEKAADASNNAGNMMQQAGDKLKEGWENTKNAVTGNK</sequence>
<name>A0ABD1Y1C5_9MARC</name>
<dbReference type="EMBL" id="JBHFFA010000006">
    <property type="protein sequence ID" value="KAL2620561.1"/>
    <property type="molecule type" value="Genomic_DNA"/>
</dbReference>
<accession>A0ABD1Y1C5</accession>
<dbReference type="Gene3D" id="6.10.140.1430">
    <property type="match status" value="1"/>
</dbReference>
<reference evidence="2 3" key="1">
    <citation type="submission" date="2024-09" db="EMBL/GenBank/DDBJ databases">
        <title>Chromosome-scale assembly of Riccia fluitans.</title>
        <authorList>
            <person name="Paukszto L."/>
            <person name="Sawicki J."/>
            <person name="Karawczyk K."/>
            <person name="Piernik-Szablinska J."/>
            <person name="Szczecinska M."/>
            <person name="Mazdziarz M."/>
        </authorList>
    </citation>
    <scope>NUCLEOTIDE SEQUENCE [LARGE SCALE GENOMIC DNA]</scope>
    <source>
        <strain evidence="2">Rf_01</strain>
        <tissue evidence="2">Aerial parts of the thallus</tissue>
    </source>
</reference>
<feature type="compositionally biased region" description="Polar residues" evidence="1">
    <location>
        <begin position="90"/>
        <end position="99"/>
    </location>
</feature>
<keyword evidence="3" id="KW-1185">Reference proteome</keyword>
<feature type="compositionally biased region" description="Polar residues" evidence="1">
    <location>
        <begin position="69"/>
        <end position="78"/>
    </location>
</feature>
<feature type="compositionally biased region" description="Basic and acidic residues" evidence="1">
    <location>
        <begin position="44"/>
        <end position="53"/>
    </location>
</feature>
<dbReference type="AlphaFoldDB" id="A0ABD1Y1C5"/>
<organism evidence="2 3">
    <name type="scientific">Riccia fluitans</name>
    <dbReference type="NCBI Taxonomy" id="41844"/>
    <lineage>
        <taxon>Eukaryota</taxon>
        <taxon>Viridiplantae</taxon>
        <taxon>Streptophyta</taxon>
        <taxon>Embryophyta</taxon>
        <taxon>Marchantiophyta</taxon>
        <taxon>Marchantiopsida</taxon>
        <taxon>Marchantiidae</taxon>
        <taxon>Marchantiales</taxon>
        <taxon>Ricciaceae</taxon>
        <taxon>Riccia</taxon>
    </lineage>
</organism>